<dbReference type="EMBL" id="WJXA01000453">
    <property type="protein sequence ID" value="KAF7112656.1"/>
    <property type="molecule type" value="Genomic_DNA"/>
</dbReference>
<keyword evidence="3" id="KW-1185">Reference proteome</keyword>
<evidence type="ECO:0000313" key="2">
    <source>
        <dbReference type="EMBL" id="KAF7112656.1"/>
    </source>
</evidence>
<keyword evidence="1" id="KW-0812">Transmembrane</keyword>
<dbReference type="PANTHER" id="PTHR33237:SF21">
    <property type="entry name" value="TRANSMEMBRANE PROTEIN"/>
    <property type="match status" value="1"/>
</dbReference>
<evidence type="ECO:0000256" key="1">
    <source>
        <dbReference type="SAM" id="Phobius"/>
    </source>
</evidence>
<keyword evidence="1" id="KW-0472">Membrane</keyword>
<dbReference type="OrthoDB" id="1874222at2759"/>
<evidence type="ECO:0000313" key="3">
    <source>
        <dbReference type="Proteomes" id="UP000626092"/>
    </source>
</evidence>
<gene>
    <name evidence="2" type="ORF">RHSIM_RhsimUnG0206300</name>
</gene>
<protein>
    <submittedName>
        <fullName evidence="2">Uncharacterized protein</fullName>
    </submittedName>
</protein>
<accession>A0A834FTW3</accession>
<sequence length="273" mass="31186">MDALWNLEDRWKITTQKAVFAFTCIAFLVCGICIAAAVRRRARRRQLVSQEPSEEDQAEAMKRLEPQLLRPGSCGSIKRVLTGSVRWSNARKWGERGSSRSRRERAAPLLVGRGREREVGWQSHNSMSPVWQRPILMGEKCELPRFSGLILYDERGRPVHSSGIGTTDHHQVRIYGYLQNAELSERRQHGTPVYKQGPALTTVPLSWKDNYGPIRLGWVGTVSWLSLVSLAQALRRLRKAVDHTKQVPVVINQCVKVSEPLKPFWTFTRPLLR</sequence>
<dbReference type="AlphaFoldDB" id="A0A834FTW3"/>
<comment type="caution">
    <text evidence="2">The sequence shown here is derived from an EMBL/GenBank/DDBJ whole genome shotgun (WGS) entry which is preliminary data.</text>
</comment>
<proteinExistence type="predicted"/>
<reference evidence="2" key="1">
    <citation type="submission" date="2019-11" db="EMBL/GenBank/DDBJ databases">
        <authorList>
            <person name="Liu Y."/>
            <person name="Hou J."/>
            <person name="Li T.-Q."/>
            <person name="Guan C.-H."/>
            <person name="Wu X."/>
            <person name="Wu H.-Z."/>
            <person name="Ling F."/>
            <person name="Zhang R."/>
            <person name="Shi X.-G."/>
            <person name="Ren J.-P."/>
            <person name="Chen E.-F."/>
            <person name="Sun J.-M."/>
        </authorList>
    </citation>
    <scope>NUCLEOTIDE SEQUENCE</scope>
    <source>
        <strain evidence="2">Adult_tree_wgs_1</strain>
        <tissue evidence="2">Leaves</tissue>
    </source>
</reference>
<dbReference type="Proteomes" id="UP000626092">
    <property type="component" value="Unassembled WGS sequence"/>
</dbReference>
<feature type="transmembrane region" description="Helical" evidence="1">
    <location>
        <begin position="20"/>
        <end position="38"/>
    </location>
</feature>
<name>A0A834FTW3_RHOSS</name>
<keyword evidence="1" id="KW-1133">Transmembrane helix</keyword>
<organism evidence="2 3">
    <name type="scientific">Rhododendron simsii</name>
    <name type="common">Sims's rhododendron</name>
    <dbReference type="NCBI Taxonomy" id="118357"/>
    <lineage>
        <taxon>Eukaryota</taxon>
        <taxon>Viridiplantae</taxon>
        <taxon>Streptophyta</taxon>
        <taxon>Embryophyta</taxon>
        <taxon>Tracheophyta</taxon>
        <taxon>Spermatophyta</taxon>
        <taxon>Magnoliopsida</taxon>
        <taxon>eudicotyledons</taxon>
        <taxon>Gunneridae</taxon>
        <taxon>Pentapetalae</taxon>
        <taxon>asterids</taxon>
        <taxon>Ericales</taxon>
        <taxon>Ericaceae</taxon>
        <taxon>Ericoideae</taxon>
        <taxon>Rhodoreae</taxon>
        <taxon>Rhododendron</taxon>
    </lineage>
</organism>
<dbReference type="PANTHER" id="PTHR33237">
    <property type="entry name" value="F2P16.13 PROTEIN-RELATED"/>
    <property type="match status" value="1"/>
</dbReference>